<proteinExistence type="predicted"/>
<evidence type="ECO:0000256" key="2">
    <source>
        <dbReference type="SAM" id="SignalP"/>
    </source>
</evidence>
<organism evidence="3 4">
    <name type="scientific">Abditibacterium utsteinense</name>
    <dbReference type="NCBI Taxonomy" id="1960156"/>
    <lineage>
        <taxon>Bacteria</taxon>
        <taxon>Pseudomonadati</taxon>
        <taxon>Abditibacteriota</taxon>
        <taxon>Abditibacteriia</taxon>
        <taxon>Abditibacteriales</taxon>
        <taxon>Abditibacteriaceae</taxon>
        <taxon>Abditibacterium</taxon>
    </lineage>
</organism>
<evidence type="ECO:0000256" key="1">
    <source>
        <dbReference type="SAM" id="MobiDB-lite"/>
    </source>
</evidence>
<protein>
    <recommendedName>
        <fullName evidence="5">Heavy-metal resistance</fullName>
    </recommendedName>
</protein>
<name>A0A2S8SQR6_9BACT</name>
<gene>
    <name evidence="3" type="ORF">B1R32_11666</name>
</gene>
<feature type="signal peptide" evidence="2">
    <location>
        <begin position="1"/>
        <end position="31"/>
    </location>
</feature>
<sequence>MKIVALKARPQWAAKIVVGTLVFGAAWGAQAQQDQGGMGQGGPGQGGRRNFQNMTPADRQALQAQMEERRNTQRQEWLRQAITASGVTDVVAQNSILNLMTAQEKSKVALQQQARALATLLTQPETSDVTLKTDLAAYRAAVAAADKQNSDGLAALDAQVKYSTNPRVETLLTLLGVLGNETVKLGGIGEVFPDSPYANRGGFGGGRGGRGGGQGGRQGGGQQGGRGGFDGGQGGGPQG</sequence>
<feature type="region of interest" description="Disordered" evidence="1">
    <location>
        <begin position="33"/>
        <end position="52"/>
    </location>
</feature>
<feature type="compositionally biased region" description="Gly residues" evidence="1">
    <location>
        <begin position="36"/>
        <end position="47"/>
    </location>
</feature>
<feature type="region of interest" description="Disordered" evidence="1">
    <location>
        <begin position="199"/>
        <end position="239"/>
    </location>
</feature>
<evidence type="ECO:0008006" key="5">
    <source>
        <dbReference type="Google" id="ProtNLM"/>
    </source>
</evidence>
<keyword evidence="2" id="KW-0732">Signal</keyword>
<dbReference type="Proteomes" id="UP000237684">
    <property type="component" value="Unassembled WGS sequence"/>
</dbReference>
<feature type="compositionally biased region" description="Gly residues" evidence="1">
    <location>
        <begin position="201"/>
        <end position="239"/>
    </location>
</feature>
<accession>A0A2S8SQR6</accession>
<dbReference type="AlphaFoldDB" id="A0A2S8SQR6"/>
<dbReference type="InParanoid" id="A0A2S8SQR6"/>
<comment type="caution">
    <text evidence="3">The sequence shown here is derived from an EMBL/GenBank/DDBJ whole genome shotgun (WGS) entry which is preliminary data.</text>
</comment>
<evidence type="ECO:0000313" key="4">
    <source>
        <dbReference type="Proteomes" id="UP000237684"/>
    </source>
</evidence>
<evidence type="ECO:0000313" key="3">
    <source>
        <dbReference type="EMBL" id="PQV63089.1"/>
    </source>
</evidence>
<dbReference type="EMBL" id="NIGF01000016">
    <property type="protein sequence ID" value="PQV63089.1"/>
    <property type="molecule type" value="Genomic_DNA"/>
</dbReference>
<feature type="chain" id="PRO_5015405342" description="Heavy-metal resistance" evidence="2">
    <location>
        <begin position="32"/>
        <end position="239"/>
    </location>
</feature>
<reference evidence="3 4" key="1">
    <citation type="journal article" date="2018" name="Syst. Appl. Microbiol.">
        <title>Abditibacterium utsteinense sp. nov., the first cultivated member of candidate phylum FBP, isolated from ice-free Antarctic soil samples.</title>
        <authorList>
            <person name="Tahon G."/>
            <person name="Tytgat B."/>
            <person name="Lebbe L."/>
            <person name="Carlier A."/>
            <person name="Willems A."/>
        </authorList>
    </citation>
    <scope>NUCLEOTIDE SEQUENCE [LARGE SCALE GENOMIC DNA]</scope>
    <source>
        <strain evidence="3 4">LMG 29911</strain>
    </source>
</reference>
<dbReference type="RefSeq" id="WP_193510756.1">
    <property type="nucleotide sequence ID" value="NZ_NIGF01000016.1"/>
</dbReference>
<keyword evidence="4" id="KW-1185">Reference proteome</keyword>